<keyword evidence="2" id="KW-1185">Reference proteome</keyword>
<evidence type="ECO:0000313" key="2">
    <source>
        <dbReference type="Proteomes" id="UP000825598"/>
    </source>
</evidence>
<gene>
    <name evidence="1" type="ORF">K6L26_15615</name>
</gene>
<name>A0ACD1F927_MYCFR</name>
<dbReference type="Proteomes" id="UP000825598">
    <property type="component" value="Chromosome"/>
</dbReference>
<organism evidence="1 2">
    <name type="scientific">Mycolicibacterium farcinogenes</name>
    <name type="common">Mycobacterium farcinogenes</name>
    <dbReference type="NCBI Taxonomy" id="1802"/>
    <lineage>
        <taxon>Bacteria</taxon>
        <taxon>Bacillati</taxon>
        <taxon>Actinomycetota</taxon>
        <taxon>Actinomycetes</taxon>
        <taxon>Mycobacteriales</taxon>
        <taxon>Mycobacteriaceae</taxon>
        <taxon>Mycolicibacterium</taxon>
    </lineage>
</organism>
<evidence type="ECO:0000313" key="1">
    <source>
        <dbReference type="EMBL" id="QZH63539.1"/>
    </source>
</evidence>
<protein>
    <submittedName>
        <fullName evidence="1">Tetratricopeptide repeat protein</fullName>
    </submittedName>
</protein>
<proteinExistence type="predicted"/>
<sequence>MGVTRHPSTRTCSTRRCRATPGSVGPVTDPAQTEPYYRLGSYHRPTDSPSPPAQVWFDRGMIWCYAFNHEEAVRCFERALQLDPEFALARWGIAYAVGPNYNKAWEAFDPVDLSTSLTRARTELERAATGRASSLERSLIGALRKRFPTDDPEDAGALTAGHAAYADAMTALATAHPDDIDVQTLAADALLNVTAWALWDGRTGEPAPGSRVVEAKQILDAALASPAGRRHPGVLHLYIHAMEMSTTPQAALPAADLLRGLVPDAGHLQHMASHIDVLCGDYRNSVTANLAAVQADRKFLAREGALNFYSLYRAHDLHFVVYSAMFEGSSQTALDAAEELADQLTAELLSISSPPMADWLEAFVPLRVHVLVRFGRWEELIAEPLPADPELYCTTTATIHYGRGVAYAATGRVPQARAELDEFLTAYRRIPDTRYLFNNTSLDILAIAEQMLKGEIAYREGDYDAAFACLRRAVELDDALPYDEPWGWMQPTRHALGALLLEQGRVEEAAQVYAADLGLDPTLSRSSQHPNNVWSLHGYHECLRRLGRDAEAVIIGAQLELAQARADVTVSASCACRLDAAKPCCD</sequence>
<accession>A0ACD1F927</accession>
<reference evidence="1" key="1">
    <citation type="submission" date="2021-07" db="EMBL/GenBank/DDBJ databases">
        <title>Complete Genome Sequences of Mycobacterium farcinogenes Isolated from Clinical Specimens from Patients in Thailand.</title>
        <authorList>
            <person name="Sodsai P."/>
        </authorList>
    </citation>
    <scope>NUCLEOTIDE SEQUENCE</scope>
    <source>
        <strain evidence="1">BKK/CU-MFGFA-001</strain>
    </source>
</reference>
<dbReference type="EMBL" id="CP081673">
    <property type="protein sequence ID" value="QZH63539.1"/>
    <property type="molecule type" value="Genomic_DNA"/>
</dbReference>